<evidence type="ECO:0008006" key="8">
    <source>
        <dbReference type="Google" id="ProtNLM"/>
    </source>
</evidence>
<dbReference type="Proteomes" id="UP000007014">
    <property type="component" value="Chromosome 11"/>
</dbReference>
<dbReference type="AlphaFoldDB" id="M1US33"/>
<keyword evidence="3 5" id="KW-1133">Transmembrane helix</keyword>
<dbReference type="OrthoDB" id="5492at2759"/>
<feature type="transmembrane region" description="Helical" evidence="5">
    <location>
        <begin position="325"/>
        <end position="345"/>
    </location>
</feature>
<accession>M1US33</accession>
<dbReference type="Gramene" id="CMK063CT">
    <property type="protein sequence ID" value="CMK063CT"/>
    <property type="gene ID" value="CMK063C"/>
</dbReference>
<evidence type="ECO:0000313" key="7">
    <source>
        <dbReference type="Proteomes" id="UP000007014"/>
    </source>
</evidence>
<dbReference type="InterPro" id="IPR002781">
    <property type="entry name" value="TM_pro_TauE-like"/>
</dbReference>
<dbReference type="InterPro" id="IPR051598">
    <property type="entry name" value="TSUP/Inactive_protease-like"/>
</dbReference>
<feature type="transmembrane region" description="Helical" evidence="5">
    <location>
        <begin position="148"/>
        <end position="168"/>
    </location>
</feature>
<reference evidence="6 7" key="1">
    <citation type="journal article" date="2004" name="Nature">
        <title>Genome sequence of the ultrasmall unicellular red alga Cyanidioschyzon merolae 10D.</title>
        <authorList>
            <person name="Matsuzaki M."/>
            <person name="Misumi O."/>
            <person name="Shin-i T."/>
            <person name="Maruyama S."/>
            <person name="Takahara M."/>
            <person name="Miyagishima S."/>
            <person name="Mori T."/>
            <person name="Nishida K."/>
            <person name="Yagisawa F."/>
            <person name="Nishida K."/>
            <person name="Yoshida Y."/>
            <person name="Nishimura Y."/>
            <person name="Nakao S."/>
            <person name="Kobayashi T."/>
            <person name="Momoyama Y."/>
            <person name="Higashiyama T."/>
            <person name="Minoda A."/>
            <person name="Sano M."/>
            <person name="Nomoto H."/>
            <person name="Oishi K."/>
            <person name="Hayashi H."/>
            <person name="Ohta F."/>
            <person name="Nishizaka S."/>
            <person name="Haga S."/>
            <person name="Miura S."/>
            <person name="Morishita T."/>
            <person name="Kabeya Y."/>
            <person name="Terasawa K."/>
            <person name="Suzuki Y."/>
            <person name="Ishii Y."/>
            <person name="Asakawa S."/>
            <person name="Takano H."/>
            <person name="Ohta N."/>
            <person name="Kuroiwa H."/>
            <person name="Tanaka K."/>
            <person name="Shimizu N."/>
            <person name="Sugano S."/>
            <person name="Sato N."/>
            <person name="Nozaki H."/>
            <person name="Ogasawara N."/>
            <person name="Kohara Y."/>
            <person name="Kuroiwa T."/>
        </authorList>
    </citation>
    <scope>NUCLEOTIDE SEQUENCE [LARGE SCALE GENOMIC DNA]</scope>
    <source>
        <strain evidence="6 7">10D</strain>
    </source>
</reference>
<evidence type="ECO:0000256" key="4">
    <source>
        <dbReference type="ARBA" id="ARBA00023136"/>
    </source>
</evidence>
<feature type="transmembrane region" description="Helical" evidence="5">
    <location>
        <begin position="104"/>
        <end position="128"/>
    </location>
</feature>
<comment type="subcellular location">
    <subcellularLocation>
        <location evidence="1">Membrane</location>
        <topology evidence="1">Multi-pass membrane protein</topology>
    </subcellularLocation>
</comment>
<feature type="transmembrane region" description="Helical" evidence="5">
    <location>
        <begin position="175"/>
        <end position="195"/>
    </location>
</feature>
<gene>
    <name evidence="6" type="ORF">CYME_CMK063C</name>
</gene>
<dbReference type="PANTHER" id="PTHR43701">
    <property type="entry name" value="MEMBRANE TRANSPORTER PROTEIN MJ0441-RELATED"/>
    <property type="match status" value="1"/>
</dbReference>
<dbReference type="EMBL" id="AP006493">
    <property type="protein sequence ID" value="BAM80456.1"/>
    <property type="molecule type" value="Genomic_DNA"/>
</dbReference>
<keyword evidence="7" id="KW-1185">Reference proteome</keyword>
<keyword evidence="4 5" id="KW-0472">Membrane</keyword>
<dbReference type="GO" id="GO:0016020">
    <property type="term" value="C:membrane"/>
    <property type="evidence" value="ECO:0007669"/>
    <property type="project" value="UniProtKB-SubCell"/>
</dbReference>
<dbReference type="OMA" id="WRAGNVR"/>
<feature type="transmembrane region" description="Helical" evidence="5">
    <location>
        <begin position="351"/>
        <end position="369"/>
    </location>
</feature>
<dbReference type="GeneID" id="16994432"/>
<dbReference type="eggNOG" id="ENOG502RZ7R">
    <property type="taxonomic scope" value="Eukaryota"/>
</dbReference>
<dbReference type="HOGENOM" id="CLU_045498_5_1_1"/>
<dbReference type="KEGG" id="cme:CYME_CMK063C"/>
<proteinExistence type="predicted"/>
<reference evidence="6 7" key="2">
    <citation type="journal article" date="2007" name="BMC Biol.">
        <title>A 100%-complete sequence reveals unusually simple genomic features in the hot-spring red alga Cyanidioschyzon merolae.</title>
        <authorList>
            <person name="Nozaki H."/>
            <person name="Takano H."/>
            <person name="Misumi O."/>
            <person name="Terasawa K."/>
            <person name="Matsuzaki M."/>
            <person name="Maruyama S."/>
            <person name="Nishida K."/>
            <person name="Yagisawa F."/>
            <person name="Yoshida Y."/>
            <person name="Fujiwara T."/>
            <person name="Takio S."/>
            <person name="Tamura K."/>
            <person name="Chung S.J."/>
            <person name="Nakamura S."/>
            <person name="Kuroiwa H."/>
            <person name="Tanaka K."/>
            <person name="Sato N."/>
            <person name="Kuroiwa T."/>
        </authorList>
    </citation>
    <scope>NUCLEOTIDE SEQUENCE [LARGE SCALE GENOMIC DNA]</scope>
    <source>
        <strain evidence="6 7">10D</strain>
    </source>
</reference>
<feature type="transmembrane region" description="Helical" evidence="5">
    <location>
        <begin position="296"/>
        <end position="313"/>
    </location>
</feature>
<keyword evidence="2 5" id="KW-0812">Transmembrane</keyword>
<organism evidence="6 7">
    <name type="scientific">Cyanidioschyzon merolae (strain NIES-3377 / 10D)</name>
    <name type="common">Unicellular red alga</name>
    <dbReference type="NCBI Taxonomy" id="280699"/>
    <lineage>
        <taxon>Eukaryota</taxon>
        <taxon>Rhodophyta</taxon>
        <taxon>Bangiophyceae</taxon>
        <taxon>Cyanidiales</taxon>
        <taxon>Cyanidiaceae</taxon>
        <taxon>Cyanidioschyzon</taxon>
    </lineage>
</organism>
<feature type="transmembrane region" description="Helical" evidence="5">
    <location>
        <begin position="255"/>
        <end position="284"/>
    </location>
</feature>
<evidence type="ECO:0000256" key="2">
    <source>
        <dbReference type="ARBA" id="ARBA00022692"/>
    </source>
</evidence>
<feature type="transmembrane region" description="Helical" evidence="5">
    <location>
        <begin position="207"/>
        <end position="229"/>
    </location>
</feature>
<dbReference type="RefSeq" id="XP_005536492.1">
    <property type="nucleotide sequence ID" value="XM_005536435.1"/>
</dbReference>
<sequence>MKNRVPTKLANVQQSSLGFANSALWSRKIAALYLRGAHCAAYRVRTSAPPGRFGNCGRLQVDTRHTKTLGFGFHATCTRIRNDSKILPRRNAGCIRMTASKSALAARIVLSGLIGLTAGFLGSLIGVGGGIIMTPLLTSVAGLSQHEAHGTSLVAVSFSSCVGALAYARGRAVHLTAALIVALGAVLTASAGAAYSSRVKSALLRKYFGVFVLIIGVLNFLRSLGLMYVQNTGTSSSAALSLGDNSGDLPRTMRIALTIGAAGCIAGFFSGLMGVGGGTIVIPFLSYIAGFGQREAQGTALAAMVLPSFSGAVTHSRLGHVKNELLFGLLGGVLFGSWIGSGVALRLPYTRLLQVSAVLFVAMGIRSIVTARRGSPRMSEQAE</sequence>
<evidence type="ECO:0000256" key="5">
    <source>
        <dbReference type="SAM" id="Phobius"/>
    </source>
</evidence>
<evidence type="ECO:0000256" key="3">
    <source>
        <dbReference type="ARBA" id="ARBA00022989"/>
    </source>
</evidence>
<dbReference type="Pfam" id="PF01925">
    <property type="entry name" value="TauE"/>
    <property type="match status" value="1"/>
</dbReference>
<evidence type="ECO:0000256" key="1">
    <source>
        <dbReference type="ARBA" id="ARBA00004141"/>
    </source>
</evidence>
<dbReference type="PANTHER" id="PTHR43701:SF2">
    <property type="entry name" value="MEMBRANE TRANSPORTER PROTEIN YJNA-RELATED"/>
    <property type="match status" value="1"/>
</dbReference>
<evidence type="ECO:0000313" key="6">
    <source>
        <dbReference type="EMBL" id="BAM80456.1"/>
    </source>
</evidence>
<protein>
    <recommendedName>
        <fullName evidence="8">Membrane transporter protein</fullName>
    </recommendedName>
</protein>
<name>M1US33_CYAM1</name>